<comment type="caution">
    <text evidence="1">The sequence shown here is derived from an EMBL/GenBank/DDBJ whole genome shotgun (WGS) entry which is preliminary data.</text>
</comment>
<accession>A0ABT6T2R3</accession>
<dbReference type="Proteomes" id="UP001237105">
    <property type="component" value="Unassembled WGS sequence"/>
</dbReference>
<proteinExistence type="predicted"/>
<organism evidence="1 2">
    <name type="scientific">Streptomyces luteolus</name>
    <dbReference type="NCBI Taxonomy" id="3043615"/>
    <lineage>
        <taxon>Bacteria</taxon>
        <taxon>Bacillati</taxon>
        <taxon>Actinomycetota</taxon>
        <taxon>Actinomycetes</taxon>
        <taxon>Kitasatosporales</taxon>
        <taxon>Streptomycetaceae</taxon>
        <taxon>Streptomyces</taxon>
    </lineage>
</organism>
<keyword evidence="2" id="KW-1185">Reference proteome</keyword>
<reference evidence="1 2" key="1">
    <citation type="submission" date="2023-05" db="EMBL/GenBank/DDBJ databases">
        <title>Draft genome sequence of Streptomyces sp. B-S-A12 isolated from a cave soil in Thailand.</title>
        <authorList>
            <person name="Chamroensaksri N."/>
            <person name="Muangham S."/>
        </authorList>
    </citation>
    <scope>NUCLEOTIDE SEQUENCE [LARGE SCALE GENOMIC DNA]</scope>
    <source>
        <strain evidence="1 2">B-S-A12</strain>
    </source>
</reference>
<dbReference type="EMBL" id="JASCIS010000032">
    <property type="protein sequence ID" value="MDI3422144.1"/>
    <property type="molecule type" value="Genomic_DNA"/>
</dbReference>
<name>A0ABT6T2R3_9ACTN</name>
<gene>
    <name evidence="1" type="ORF">QIT00_26930</name>
</gene>
<dbReference type="RefSeq" id="WP_282538000.1">
    <property type="nucleotide sequence ID" value="NZ_JASCIS010000032.1"/>
</dbReference>
<protein>
    <submittedName>
        <fullName evidence="1">Uncharacterized protein</fullName>
    </submittedName>
</protein>
<evidence type="ECO:0000313" key="1">
    <source>
        <dbReference type="EMBL" id="MDI3422144.1"/>
    </source>
</evidence>
<sequence>MSQQDINKPLPRKSRADALAWAKEYTAAMAHYGEVKITDDPAPRTNFQDCVGKNDEVPEDGRYILVYATYVKLPQAQHIDTIRKVRKALEGHGVRITGHTERPEVPEAILYGKNDKEGSFIIADSVKPPDTIRLSVTTPCFLPPGVEQQQF</sequence>
<evidence type="ECO:0000313" key="2">
    <source>
        <dbReference type="Proteomes" id="UP001237105"/>
    </source>
</evidence>